<comment type="subcellular location">
    <subcellularLocation>
        <location evidence="1">Cell membrane</location>
        <topology evidence="1">Multi-pass membrane protein</topology>
    </subcellularLocation>
</comment>
<gene>
    <name evidence="12" type="ordered locus">Clole_1345</name>
</gene>
<reference evidence="12 13" key="1">
    <citation type="journal article" date="2011" name="J. Bacteriol.">
        <title>Complete genome sequence of the cellulose-degrading bacterium Cellulosilyticum lentocellum.</title>
        <authorList>
            <consortium name="US DOE Joint Genome Institute"/>
            <person name="Miller D.A."/>
            <person name="Suen G."/>
            <person name="Bruce D."/>
            <person name="Copeland A."/>
            <person name="Cheng J.F."/>
            <person name="Detter C."/>
            <person name="Goodwin L.A."/>
            <person name="Han C.S."/>
            <person name="Hauser L.J."/>
            <person name="Land M.L."/>
            <person name="Lapidus A."/>
            <person name="Lucas S."/>
            <person name="Meincke L."/>
            <person name="Pitluck S."/>
            <person name="Tapia R."/>
            <person name="Teshima H."/>
            <person name="Woyke T."/>
            <person name="Fox B.G."/>
            <person name="Angert E.R."/>
            <person name="Currie C.R."/>
        </authorList>
    </citation>
    <scope>NUCLEOTIDE SEQUENCE [LARGE SCALE GENOMIC DNA]</scope>
    <source>
        <strain evidence="13">ATCC 49066 / DSM 5427 / NCIMB 11756 / RHM5</strain>
    </source>
</reference>
<feature type="transmembrane region" description="Helical" evidence="11">
    <location>
        <begin position="112"/>
        <end position="129"/>
    </location>
</feature>
<dbReference type="RefSeq" id="WP_013656370.1">
    <property type="nucleotide sequence ID" value="NC_015275.1"/>
</dbReference>
<dbReference type="KEGG" id="cle:Clole_1345"/>
<organism evidence="12 13">
    <name type="scientific">Cellulosilyticum lentocellum (strain ATCC 49066 / DSM 5427 / NCIMB 11756 / RHM5)</name>
    <name type="common">Clostridium lentocellum</name>
    <dbReference type="NCBI Taxonomy" id="642492"/>
    <lineage>
        <taxon>Bacteria</taxon>
        <taxon>Bacillati</taxon>
        <taxon>Bacillota</taxon>
        <taxon>Clostridia</taxon>
        <taxon>Lachnospirales</taxon>
        <taxon>Cellulosilyticaceae</taxon>
        <taxon>Cellulosilyticum</taxon>
    </lineage>
</organism>
<evidence type="ECO:0000256" key="8">
    <source>
        <dbReference type="ARBA" id="ARBA00023136"/>
    </source>
</evidence>
<feature type="transmembrane region" description="Helical" evidence="11">
    <location>
        <begin position="380"/>
        <end position="398"/>
    </location>
</feature>
<evidence type="ECO:0000256" key="9">
    <source>
        <dbReference type="ARBA" id="ARBA00035611"/>
    </source>
</evidence>
<evidence type="ECO:0000256" key="5">
    <source>
        <dbReference type="ARBA" id="ARBA00022597"/>
    </source>
</evidence>
<comment type="function">
    <text evidence="9">Part of the binding-protein-dependent transport system for D-xylose. Probably responsible for the translocation of the substrate across the membrane.</text>
</comment>
<sequence length="403" mass="43384">MSNLEKNNKVLNQNLSLGQEICQLTKNNIRDYAMYIALVVIFIFFTVKTDGVFVQARNISNLINQTGYVAVLAIGMTLILIIRHIDLSVGYVAGFTGAIAAILMTKAQLSEWLVIPIVLLIGLLIGFYQGTLVAKIGVPAFVTTLAGMFIFRGLLSLATQKSGTIIVPNEGFNALSNGFIPDIPVNAGIHVMTLIIGIIAVILTLYFKCKARKNKQRYEFDVISKPIFIFSLIFTSACILLIIGVLAGYQGIPWTAVVVSVVLFAYNFMLNKTKLGRYIYGIGGNPEAAELSGVDVKKVTLFVFCSMGTLAALAGVLYTSRLQSATPTAGLSFELDAIASSYIGGVSVSGGIGKVTNTIIGALIIMSLTNGMNLMGVDVSFQYIVKGVIFIIAVAFDVKTRRK</sequence>
<dbReference type="STRING" id="642492.Clole_1345"/>
<evidence type="ECO:0000256" key="4">
    <source>
        <dbReference type="ARBA" id="ARBA00022519"/>
    </source>
</evidence>
<evidence type="ECO:0000256" key="7">
    <source>
        <dbReference type="ARBA" id="ARBA00022989"/>
    </source>
</evidence>
<evidence type="ECO:0000256" key="2">
    <source>
        <dbReference type="ARBA" id="ARBA00022448"/>
    </source>
</evidence>
<keyword evidence="6 11" id="KW-0812">Transmembrane</keyword>
<dbReference type="PANTHER" id="PTHR32196:SF32">
    <property type="entry name" value="XYLOSE TRANSPORT SYSTEM PERMEASE PROTEIN XYLH"/>
    <property type="match status" value="1"/>
</dbReference>
<keyword evidence="7 11" id="KW-1133">Transmembrane helix</keyword>
<dbReference type="HOGENOM" id="CLU_028880_2_0_9"/>
<feature type="transmembrane region" description="Helical" evidence="11">
    <location>
        <begin position="32"/>
        <end position="56"/>
    </location>
</feature>
<evidence type="ECO:0000256" key="10">
    <source>
        <dbReference type="ARBA" id="ARBA00035686"/>
    </source>
</evidence>
<feature type="transmembrane region" description="Helical" evidence="11">
    <location>
        <begin position="62"/>
        <end position="82"/>
    </location>
</feature>
<dbReference type="eggNOG" id="COG4214">
    <property type="taxonomic scope" value="Bacteria"/>
</dbReference>
<accession>F2JI43</accession>
<dbReference type="EMBL" id="CP002582">
    <property type="protein sequence ID" value="ADZ83071.1"/>
    <property type="molecule type" value="Genomic_DNA"/>
</dbReference>
<dbReference type="CDD" id="cd06579">
    <property type="entry name" value="TM_PBP1_transp_AraH_like"/>
    <property type="match status" value="1"/>
</dbReference>
<dbReference type="InterPro" id="IPR001851">
    <property type="entry name" value="ABC_transp_permease"/>
</dbReference>
<keyword evidence="3" id="KW-1003">Cell membrane</keyword>
<name>F2JI43_CELLD</name>
<dbReference type="Proteomes" id="UP000008467">
    <property type="component" value="Chromosome"/>
</dbReference>
<protein>
    <recommendedName>
        <fullName evidence="10">Xylose transport system permease protein XylH</fullName>
    </recommendedName>
</protein>
<evidence type="ECO:0000256" key="3">
    <source>
        <dbReference type="ARBA" id="ARBA00022475"/>
    </source>
</evidence>
<feature type="transmembrane region" description="Helical" evidence="11">
    <location>
        <begin position="136"/>
        <end position="155"/>
    </location>
</feature>
<keyword evidence="8 11" id="KW-0472">Membrane</keyword>
<keyword evidence="4" id="KW-0997">Cell inner membrane</keyword>
<feature type="transmembrane region" description="Helical" evidence="11">
    <location>
        <begin position="89"/>
        <end position="106"/>
    </location>
</feature>
<keyword evidence="13" id="KW-1185">Reference proteome</keyword>
<dbReference type="GO" id="GO:0022857">
    <property type="term" value="F:transmembrane transporter activity"/>
    <property type="evidence" value="ECO:0007669"/>
    <property type="project" value="InterPro"/>
</dbReference>
<dbReference type="GO" id="GO:0005886">
    <property type="term" value="C:plasma membrane"/>
    <property type="evidence" value="ECO:0007669"/>
    <property type="project" value="UniProtKB-SubCell"/>
</dbReference>
<feature type="transmembrane region" description="Helical" evidence="11">
    <location>
        <begin position="299"/>
        <end position="318"/>
    </location>
</feature>
<dbReference type="AlphaFoldDB" id="F2JI43"/>
<feature type="transmembrane region" description="Helical" evidence="11">
    <location>
        <begin position="227"/>
        <end position="246"/>
    </location>
</feature>
<evidence type="ECO:0000313" key="13">
    <source>
        <dbReference type="Proteomes" id="UP000008467"/>
    </source>
</evidence>
<feature type="transmembrane region" description="Helical" evidence="11">
    <location>
        <begin position="252"/>
        <end position="270"/>
    </location>
</feature>
<evidence type="ECO:0000313" key="12">
    <source>
        <dbReference type="EMBL" id="ADZ83071.1"/>
    </source>
</evidence>
<proteinExistence type="predicted"/>
<evidence type="ECO:0000256" key="6">
    <source>
        <dbReference type="ARBA" id="ARBA00022692"/>
    </source>
</evidence>
<keyword evidence="5" id="KW-0762">Sugar transport</keyword>
<feature type="transmembrane region" description="Helical" evidence="11">
    <location>
        <begin position="187"/>
        <end position="207"/>
    </location>
</feature>
<evidence type="ECO:0000256" key="11">
    <source>
        <dbReference type="SAM" id="Phobius"/>
    </source>
</evidence>
<keyword evidence="2" id="KW-0813">Transport</keyword>
<dbReference type="PANTHER" id="PTHR32196">
    <property type="entry name" value="ABC TRANSPORTER PERMEASE PROTEIN YPHD-RELATED-RELATED"/>
    <property type="match status" value="1"/>
</dbReference>
<evidence type="ECO:0000256" key="1">
    <source>
        <dbReference type="ARBA" id="ARBA00004651"/>
    </source>
</evidence>
<dbReference type="Pfam" id="PF02653">
    <property type="entry name" value="BPD_transp_2"/>
    <property type="match status" value="2"/>
</dbReference>